<protein>
    <submittedName>
        <fullName evidence="2">Uncharacterized protein</fullName>
    </submittedName>
</protein>
<dbReference type="EMBL" id="BGPR01001013">
    <property type="protein sequence ID" value="GBM43023.1"/>
    <property type="molecule type" value="Genomic_DNA"/>
</dbReference>
<organism evidence="2 3">
    <name type="scientific">Araneus ventricosus</name>
    <name type="common">Orbweaver spider</name>
    <name type="synonym">Epeira ventricosa</name>
    <dbReference type="NCBI Taxonomy" id="182803"/>
    <lineage>
        <taxon>Eukaryota</taxon>
        <taxon>Metazoa</taxon>
        <taxon>Ecdysozoa</taxon>
        <taxon>Arthropoda</taxon>
        <taxon>Chelicerata</taxon>
        <taxon>Arachnida</taxon>
        <taxon>Araneae</taxon>
        <taxon>Araneomorphae</taxon>
        <taxon>Entelegynae</taxon>
        <taxon>Araneoidea</taxon>
        <taxon>Araneidae</taxon>
        <taxon>Araneus</taxon>
    </lineage>
</organism>
<dbReference type="Proteomes" id="UP000499080">
    <property type="component" value="Unassembled WGS sequence"/>
</dbReference>
<reference evidence="2 3" key="1">
    <citation type="journal article" date="2019" name="Sci. Rep.">
        <title>Orb-weaving spider Araneus ventricosus genome elucidates the spidroin gene catalogue.</title>
        <authorList>
            <person name="Kono N."/>
            <person name="Nakamura H."/>
            <person name="Ohtoshi R."/>
            <person name="Moran D.A.P."/>
            <person name="Shinohara A."/>
            <person name="Yoshida Y."/>
            <person name="Fujiwara M."/>
            <person name="Mori M."/>
            <person name="Tomita M."/>
            <person name="Arakawa K."/>
        </authorList>
    </citation>
    <scope>NUCLEOTIDE SEQUENCE [LARGE SCALE GENOMIC DNA]</scope>
</reference>
<evidence type="ECO:0000313" key="3">
    <source>
        <dbReference type="Proteomes" id="UP000499080"/>
    </source>
</evidence>
<sequence>MANNCWKGGTVRAQFGSPEEAFHSKKKELLLKTGFCGQGFRFQGENRQNNKEAHQHSANDRFCFKDHSKGDSCSSPSEERKGTCVCFCCRKSPVSNRKPTRVIYYEIPRPKFGGESVTERDYKVKPLPKREIPSWHPLRSQPWKRLTVPCQTETTYKMDFQPPPHGRLLPRRAQMARE</sequence>
<proteinExistence type="predicted"/>
<name>A0A4Y2FPB7_ARAVE</name>
<dbReference type="AlphaFoldDB" id="A0A4Y2FPB7"/>
<dbReference type="OrthoDB" id="6433650at2759"/>
<gene>
    <name evidence="2" type="ORF">AVEN_88618_1</name>
</gene>
<evidence type="ECO:0000313" key="2">
    <source>
        <dbReference type="EMBL" id="GBM43023.1"/>
    </source>
</evidence>
<comment type="caution">
    <text evidence="2">The sequence shown here is derived from an EMBL/GenBank/DDBJ whole genome shotgun (WGS) entry which is preliminary data.</text>
</comment>
<evidence type="ECO:0000256" key="1">
    <source>
        <dbReference type="SAM" id="MobiDB-lite"/>
    </source>
</evidence>
<feature type="region of interest" description="Disordered" evidence="1">
    <location>
        <begin position="154"/>
        <end position="178"/>
    </location>
</feature>
<keyword evidence="3" id="KW-1185">Reference proteome</keyword>
<accession>A0A4Y2FPB7</accession>